<name>A0A4U5MIX2_STECR</name>
<proteinExistence type="predicted"/>
<sequence>MMRLKLMSSSMEFAPCGFCHDVFQLLLQLKTEKTDSFPNEWAVAVRVVISKNASSGRTTRYLVKSIGFGPKNPGLHDAISGSEEITWDKVKKQDPDCVFFDRVKVGGIGWGNTIEKEVSTETLVTEILPFVCNHIDSSSGHLYQSCQNLLDNGWRALNREPRINSFDLT</sequence>
<gene>
    <name evidence="1" type="ORF">L596_021492</name>
</gene>
<protein>
    <submittedName>
        <fullName evidence="1">Uncharacterized protein</fullName>
    </submittedName>
</protein>
<organism evidence="1 2">
    <name type="scientific">Steinernema carpocapsae</name>
    <name type="common">Entomopathogenic nematode</name>
    <dbReference type="NCBI Taxonomy" id="34508"/>
    <lineage>
        <taxon>Eukaryota</taxon>
        <taxon>Metazoa</taxon>
        <taxon>Ecdysozoa</taxon>
        <taxon>Nematoda</taxon>
        <taxon>Chromadorea</taxon>
        <taxon>Rhabditida</taxon>
        <taxon>Tylenchina</taxon>
        <taxon>Panagrolaimomorpha</taxon>
        <taxon>Strongyloidoidea</taxon>
        <taxon>Steinernematidae</taxon>
        <taxon>Steinernema</taxon>
    </lineage>
</organism>
<dbReference type="EMBL" id="AZBU02000007">
    <property type="protein sequence ID" value="TKR69316.1"/>
    <property type="molecule type" value="Genomic_DNA"/>
</dbReference>
<dbReference type="AlphaFoldDB" id="A0A4U5MIX2"/>
<reference evidence="1 2" key="2">
    <citation type="journal article" date="2019" name="G3 (Bethesda)">
        <title>Hybrid Assembly of the Genome of the Entomopathogenic Nematode Steinernema carpocapsae Identifies the X-Chromosome.</title>
        <authorList>
            <person name="Serra L."/>
            <person name="Macchietto M."/>
            <person name="Macias-Munoz A."/>
            <person name="McGill C.J."/>
            <person name="Rodriguez I.M."/>
            <person name="Rodriguez B."/>
            <person name="Murad R."/>
            <person name="Mortazavi A."/>
        </authorList>
    </citation>
    <scope>NUCLEOTIDE SEQUENCE [LARGE SCALE GENOMIC DNA]</scope>
    <source>
        <strain evidence="1 2">ALL</strain>
    </source>
</reference>
<evidence type="ECO:0000313" key="1">
    <source>
        <dbReference type="EMBL" id="TKR69316.1"/>
    </source>
</evidence>
<accession>A0A4U5MIX2</accession>
<keyword evidence="2" id="KW-1185">Reference proteome</keyword>
<evidence type="ECO:0000313" key="2">
    <source>
        <dbReference type="Proteomes" id="UP000298663"/>
    </source>
</evidence>
<reference evidence="1 2" key="1">
    <citation type="journal article" date="2015" name="Genome Biol.">
        <title>Comparative genomics of Steinernema reveals deeply conserved gene regulatory networks.</title>
        <authorList>
            <person name="Dillman A.R."/>
            <person name="Macchietto M."/>
            <person name="Porter C.F."/>
            <person name="Rogers A."/>
            <person name="Williams B."/>
            <person name="Antoshechkin I."/>
            <person name="Lee M.M."/>
            <person name="Goodwin Z."/>
            <person name="Lu X."/>
            <person name="Lewis E.E."/>
            <person name="Goodrich-Blair H."/>
            <person name="Stock S.P."/>
            <person name="Adams B.J."/>
            <person name="Sternberg P.W."/>
            <person name="Mortazavi A."/>
        </authorList>
    </citation>
    <scope>NUCLEOTIDE SEQUENCE [LARGE SCALE GENOMIC DNA]</scope>
    <source>
        <strain evidence="1 2">ALL</strain>
    </source>
</reference>
<comment type="caution">
    <text evidence="1">The sequence shown here is derived from an EMBL/GenBank/DDBJ whole genome shotgun (WGS) entry which is preliminary data.</text>
</comment>
<dbReference type="Proteomes" id="UP000298663">
    <property type="component" value="Unassembled WGS sequence"/>
</dbReference>